<name>M1Z7S2_LEPMJ</name>
<reference evidence="2 3" key="1">
    <citation type="journal article" date="2011" name="Nat. Commun.">
        <title>Effector diversification within compartments of the Leptosphaeria maculans genome affected by Repeat-Induced Point mutations.</title>
        <authorList>
            <person name="Rouxel T."/>
            <person name="Grandaubert J."/>
            <person name="Hane J.K."/>
            <person name="Hoede C."/>
            <person name="van de Wouw A.P."/>
            <person name="Couloux A."/>
            <person name="Dominguez V."/>
            <person name="Anthouard V."/>
            <person name="Bally P."/>
            <person name="Bourras S."/>
            <person name="Cozijnsen A.J."/>
            <person name="Ciuffetti L.M."/>
            <person name="Degrave A."/>
            <person name="Dilmaghani A."/>
            <person name="Duret L."/>
            <person name="Fudal I."/>
            <person name="Goodwin S.B."/>
            <person name="Gout L."/>
            <person name="Glaser N."/>
            <person name="Linglin J."/>
            <person name="Kema G.H.J."/>
            <person name="Lapalu N."/>
            <person name="Lawrence C.B."/>
            <person name="May K."/>
            <person name="Meyer M."/>
            <person name="Ollivier B."/>
            <person name="Poulain J."/>
            <person name="Schoch C.L."/>
            <person name="Simon A."/>
            <person name="Spatafora J.W."/>
            <person name="Stachowiak A."/>
            <person name="Turgeon B.G."/>
            <person name="Tyler B.M."/>
            <person name="Vincent D."/>
            <person name="Weissenbach J."/>
            <person name="Amselem J."/>
            <person name="Quesneville H."/>
            <person name="Oliver R.P."/>
            <person name="Wincker P."/>
            <person name="Balesdent M.-H."/>
            <person name="Howlett B.J."/>
        </authorList>
    </citation>
    <scope>NUCLEOTIDE SEQUENCE [LARGE SCALE GENOMIC DNA]</scope>
    <source>
        <strain evidence="3">JN3 / isolate v23.1.3 / race Av1-4-5-6-7-8</strain>
    </source>
</reference>
<dbReference type="VEuPathDB" id="FungiDB:Lema_P125470.1"/>
<evidence type="ECO:0000313" key="3">
    <source>
        <dbReference type="Proteomes" id="UP000002668"/>
    </source>
</evidence>
<evidence type="ECO:0000313" key="2">
    <source>
        <dbReference type="EMBL" id="CCT61141.1"/>
    </source>
</evidence>
<feature type="compositionally biased region" description="Basic and acidic residues" evidence="1">
    <location>
        <begin position="85"/>
        <end position="104"/>
    </location>
</feature>
<proteinExistence type="predicted"/>
<dbReference type="Proteomes" id="UP000002668">
    <property type="component" value="Genome"/>
</dbReference>
<keyword evidence="3" id="KW-1185">Reference proteome</keyword>
<gene>
    <name evidence="2" type="ORF">Lema_P125470.1</name>
</gene>
<organism evidence="2 3">
    <name type="scientific">Leptosphaeria maculans (strain JN3 / isolate v23.1.3 / race Av1-4-5-6-7-8)</name>
    <name type="common">Blackleg fungus</name>
    <name type="synonym">Phoma lingam</name>
    <dbReference type="NCBI Taxonomy" id="985895"/>
    <lineage>
        <taxon>Eukaryota</taxon>
        <taxon>Fungi</taxon>
        <taxon>Dikarya</taxon>
        <taxon>Ascomycota</taxon>
        <taxon>Pezizomycotina</taxon>
        <taxon>Dothideomycetes</taxon>
        <taxon>Pleosporomycetidae</taxon>
        <taxon>Pleosporales</taxon>
        <taxon>Pleosporineae</taxon>
        <taxon>Leptosphaeriaceae</taxon>
        <taxon>Plenodomus</taxon>
        <taxon>Plenodomus lingam/Leptosphaeria maculans species complex</taxon>
    </lineage>
</organism>
<accession>M1Z7S2</accession>
<protein>
    <submittedName>
        <fullName evidence="2">Uncharacterized protein</fullName>
    </submittedName>
</protein>
<feature type="compositionally biased region" description="Basic and acidic residues" evidence="1">
    <location>
        <begin position="62"/>
        <end position="74"/>
    </location>
</feature>
<feature type="compositionally biased region" description="Low complexity" evidence="1">
    <location>
        <begin position="75"/>
        <end position="84"/>
    </location>
</feature>
<dbReference type="AlphaFoldDB" id="M1Z7S2"/>
<dbReference type="EMBL" id="FP929136">
    <property type="protein sequence ID" value="CCT61141.1"/>
    <property type="molecule type" value="Genomic_DNA"/>
</dbReference>
<evidence type="ECO:0000256" key="1">
    <source>
        <dbReference type="SAM" id="MobiDB-lite"/>
    </source>
</evidence>
<dbReference type="InParanoid" id="M1Z7S2"/>
<feature type="region of interest" description="Disordered" evidence="1">
    <location>
        <begin position="43"/>
        <end position="104"/>
    </location>
</feature>
<sequence length="104" mass="12435">MRKDYVAGRPWLETKPLETKSQRREEELHHRYFRNSWKQARLAAEHKAKQAAAAQRKRERRLVRDREKAAKAKAADATTQATAQRQREENERKARSRKNIEQIE</sequence>